<proteinExistence type="inferred from homology"/>
<dbReference type="EMBL" id="CP041690">
    <property type="protein sequence ID" value="QEE21616.1"/>
    <property type="molecule type" value="Genomic_DNA"/>
</dbReference>
<comment type="catalytic activity">
    <reaction evidence="6">
        <text>cytidine(34) in tRNA + S-adenosyl-L-methionine = 2'-O-methylcytidine(34) in tRNA + S-adenosyl-L-homocysteine + H(+)</text>
        <dbReference type="Rhea" id="RHEA:43084"/>
        <dbReference type="Rhea" id="RHEA-COMP:10331"/>
        <dbReference type="Rhea" id="RHEA-COMP:10332"/>
        <dbReference type="ChEBI" id="CHEBI:15378"/>
        <dbReference type="ChEBI" id="CHEBI:57856"/>
        <dbReference type="ChEBI" id="CHEBI:59789"/>
        <dbReference type="ChEBI" id="CHEBI:74495"/>
        <dbReference type="ChEBI" id="CHEBI:82748"/>
        <dbReference type="EC" id="2.1.1.207"/>
    </reaction>
</comment>
<evidence type="ECO:0000256" key="4">
    <source>
        <dbReference type="ARBA" id="ARBA00022691"/>
    </source>
</evidence>
<accession>A0A5B9DR72</accession>
<sequence length="156" mass="17171">MTVDLALYQPDIAQNTGTLLRLGACLGVVVHVIHPTGFPFSRQSLRRAGLDYLDHVEFIEHVSFTAFDAWRREAGRRLVLLTTKASDSTYRAAYAENDILMTGRESAGVPDAVAQAADLRVRIPMRQDMRSLNVAIAATLVLGEALRQTGQFETLA</sequence>
<evidence type="ECO:0000313" key="7">
    <source>
        <dbReference type="EMBL" id="QEE21616.1"/>
    </source>
</evidence>
<dbReference type="InterPro" id="IPR001537">
    <property type="entry name" value="SpoU_MeTrfase"/>
</dbReference>
<dbReference type="Gene3D" id="3.40.1280.10">
    <property type="match status" value="1"/>
</dbReference>
<dbReference type="Pfam" id="PF00588">
    <property type="entry name" value="SpoU_methylase"/>
    <property type="match status" value="1"/>
</dbReference>
<feature type="binding site" evidence="6">
    <location>
        <position position="123"/>
    </location>
    <ligand>
        <name>S-adenosyl-L-methionine</name>
        <dbReference type="ChEBI" id="CHEBI:59789"/>
    </ligand>
</feature>
<gene>
    <name evidence="6" type="primary">trmL</name>
    <name evidence="7" type="ORF">FNA67_16110</name>
</gene>
<keyword evidence="3 6" id="KW-0808">Transferase</keyword>
<keyword evidence="2 6" id="KW-0489">Methyltransferase</keyword>
<dbReference type="AlphaFoldDB" id="A0A5B9DR72"/>
<comment type="similarity">
    <text evidence="6">Belongs to the class IV-like SAM-binding methyltransferase superfamily. RNA methyltransferase TrmH family. TrmL subfamily.</text>
</comment>
<dbReference type="GO" id="GO:0141102">
    <property type="term" value="F:tRNA (5-carboxymethylaminomethyluridine(34)-2'-O)-methyltransferase activity"/>
    <property type="evidence" value="ECO:0007669"/>
    <property type="project" value="RHEA"/>
</dbReference>
<dbReference type="HAMAP" id="MF_01885">
    <property type="entry name" value="tRNA_methyltr_TrmL"/>
    <property type="match status" value="1"/>
</dbReference>
<feature type="binding site" evidence="6">
    <location>
        <position position="103"/>
    </location>
    <ligand>
        <name>S-adenosyl-L-methionine</name>
        <dbReference type="ChEBI" id="CHEBI:59789"/>
    </ligand>
</feature>
<reference evidence="7 8" key="1">
    <citation type="journal article" date="2015" name="Int. J. Syst. Evol. Microbiol.">
        <title>Youhaiella tibetensis gen. nov., sp. nov., isolated from subsurface sediment.</title>
        <authorList>
            <person name="Wang Y.X."/>
            <person name="Huang F.Q."/>
            <person name="Nogi Y."/>
            <person name="Pang S.J."/>
            <person name="Wang P.K."/>
            <person name="Lv J."/>
        </authorList>
    </citation>
    <scope>NUCLEOTIDE SEQUENCE [LARGE SCALE GENOMIC DNA]</scope>
    <source>
        <strain evidence="8">fig4</strain>
    </source>
</reference>
<dbReference type="GO" id="GO:0003723">
    <property type="term" value="F:RNA binding"/>
    <property type="evidence" value="ECO:0007669"/>
    <property type="project" value="InterPro"/>
</dbReference>
<dbReference type="PANTHER" id="PTHR42971:SF1">
    <property type="entry name" value="TRNA (CYTIDINE(34)-2'-O)-METHYLTRANSFERASE"/>
    <property type="match status" value="1"/>
</dbReference>
<dbReference type="EC" id="2.1.1.207" evidence="6"/>
<dbReference type="PANTHER" id="PTHR42971">
    <property type="entry name" value="TRNA (CYTIDINE(34)-2'-O)-METHYLTRANSFERASE"/>
    <property type="match status" value="1"/>
</dbReference>
<dbReference type="Proteomes" id="UP000321062">
    <property type="component" value="Chromosome"/>
</dbReference>
<dbReference type="GO" id="GO:0002130">
    <property type="term" value="P:wobble position ribose methylation"/>
    <property type="evidence" value="ECO:0007669"/>
    <property type="project" value="TreeGrafter"/>
</dbReference>
<keyword evidence="1 6" id="KW-0963">Cytoplasm</keyword>
<evidence type="ECO:0000256" key="6">
    <source>
        <dbReference type="HAMAP-Rule" id="MF_01885"/>
    </source>
</evidence>
<keyword evidence="8" id="KW-1185">Reference proteome</keyword>
<name>A0A5B9DR72_9HYPH</name>
<comment type="function">
    <text evidence="6">Methylates the ribose at the nucleotide 34 wobble position in the two leucyl isoacceptors tRNA(Leu)(CmAA) and tRNA(Leu)(cmnm5UmAA). Catalyzes the methyl transfer from S-adenosyl-L-methionine to the 2'-OH of the wobble nucleotide.</text>
</comment>
<evidence type="ECO:0000256" key="1">
    <source>
        <dbReference type="ARBA" id="ARBA00022490"/>
    </source>
</evidence>
<keyword evidence="5 6" id="KW-0819">tRNA processing</keyword>
<evidence type="ECO:0000256" key="5">
    <source>
        <dbReference type="ARBA" id="ARBA00022694"/>
    </source>
</evidence>
<dbReference type="GO" id="GO:0005737">
    <property type="term" value="C:cytoplasm"/>
    <property type="evidence" value="ECO:0007669"/>
    <property type="project" value="UniProtKB-SubCell"/>
</dbReference>
<dbReference type="PIRSF" id="PIRSF029256">
    <property type="entry name" value="SpoU_TrmH_prd"/>
    <property type="match status" value="1"/>
</dbReference>
<dbReference type="GO" id="GO:0141098">
    <property type="term" value="F:tRNA (cytidine(34)-2'-O)-methyltransferase activity"/>
    <property type="evidence" value="ECO:0007669"/>
    <property type="project" value="RHEA"/>
</dbReference>
<dbReference type="KEGG" id="yti:FNA67_16110"/>
<evidence type="ECO:0000256" key="3">
    <source>
        <dbReference type="ARBA" id="ARBA00022679"/>
    </source>
</evidence>
<dbReference type="InterPro" id="IPR029026">
    <property type="entry name" value="tRNA_m1G_MTases_N"/>
</dbReference>
<organism evidence="7 8">
    <name type="scientific">Paradevosia tibetensis</name>
    <dbReference type="NCBI Taxonomy" id="1447062"/>
    <lineage>
        <taxon>Bacteria</taxon>
        <taxon>Pseudomonadati</taxon>
        <taxon>Pseudomonadota</taxon>
        <taxon>Alphaproteobacteria</taxon>
        <taxon>Hyphomicrobiales</taxon>
        <taxon>Devosiaceae</taxon>
        <taxon>Paradevosia</taxon>
    </lineage>
</organism>
<keyword evidence="4 6" id="KW-0949">S-adenosyl-L-methionine</keyword>
<comment type="subunit">
    <text evidence="6">Homodimer.</text>
</comment>
<dbReference type="InterPro" id="IPR016914">
    <property type="entry name" value="TrmL"/>
</dbReference>
<feature type="binding site" evidence="6">
    <location>
        <position position="131"/>
    </location>
    <ligand>
        <name>S-adenosyl-L-methionine</name>
        <dbReference type="ChEBI" id="CHEBI:59789"/>
    </ligand>
</feature>
<dbReference type="OrthoDB" id="9789043at2"/>
<feature type="binding site" evidence="6">
    <location>
        <position position="81"/>
    </location>
    <ligand>
        <name>S-adenosyl-L-methionine</name>
        <dbReference type="ChEBI" id="CHEBI:59789"/>
    </ligand>
</feature>
<dbReference type="InterPro" id="IPR029028">
    <property type="entry name" value="Alpha/beta_knot_MTases"/>
</dbReference>
<dbReference type="RefSeq" id="WP_147656910.1">
    <property type="nucleotide sequence ID" value="NZ_BMFM01000001.1"/>
</dbReference>
<protein>
    <recommendedName>
        <fullName evidence="6">tRNA (cytidine(34)-2'-O)-methyltransferase</fullName>
        <ecNumber evidence="6">2.1.1.207</ecNumber>
    </recommendedName>
    <alternativeName>
        <fullName evidence="6">tRNA (cytidine/uridine-2'-O-)-methyltransferase TrmL</fullName>
    </alternativeName>
</protein>
<comment type="subcellular location">
    <subcellularLocation>
        <location evidence="6">Cytoplasm</location>
    </subcellularLocation>
</comment>
<comment type="catalytic activity">
    <reaction evidence="6">
        <text>5-carboxymethylaminomethyluridine(34) in tRNA(Leu) + S-adenosyl-L-methionine = 5-carboxymethylaminomethyl-2'-O-methyluridine(34) in tRNA(Leu) + S-adenosyl-L-homocysteine + H(+)</text>
        <dbReference type="Rhea" id="RHEA:43088"/>
        <dbReference type="Rhea" id="RHEA-COMP:10333"/>
        <dbReference type="Rhea" id="RHEA-COMP:10334"/>
        <dbReference type="ChEBI" id="CHEBI:15378"/>
        <dbReference type="ChEBI" id="CHEBI:57856"/>
        <dbReference type="ChEBI" id="CHEBI:59789"/>
        <dbReference type="ChEBI" id="CHEBI:74508"/>
        <dbReference type="ChEBI" id="CHEBI:74511"/>
        <dbReference type="EC" id="2.1.1.207"/>
    </reaction>
</comment>
<evidence type="ECO:0000256" key="2">
    <source>
        <dbReference type="ARBA" id="ARBA00022603"/>
    </source>
</evidence>
<dbReference type="SUPFAM" id="SSF75217">
    <property type="entry name" value="alpha/beta knot"/>
    <property type="match status" value="1"/>
</dbReference>
<evidence type="ECO:0000313" key="8">
    <source>
        <dbReference type="Proteomes" id="UP000321062"/>
    </source>
</evidence>